<dbReference type="AlphaFoldDB" id="A0A6A7N6V7"/>
<reference evidence="2 3" key="1">
    <citation type="submission" date="2019-10" db="EMBL/GenBank/DDBJ databases">
        <title>Two novel species isolated from a subtropical stream in China.</title>
        <authorList>
            <person name="Lu H."/>
        </authorList>
    </citation>
    <scope>NUCLEOTIDE SEQUENCE [LARGE SCALE GENOMIC DNA]</scope>
    <source>
        <strain evidence="2 3">FT29W</strain>
    </source>
</reference>
<feature type="chain" id="PRO_5025626249" evidence="1">
    <location>
        <begin position="23"/>
        <end position="204"/>
    </location>
</feature>
<keyword evidence="3" id="KW-1185">Reference proteome</keyword>
<gene>
    <name evidence="2" type="ORF">GEV02_21135</name>
</gene>
<name>A0A6A7N6V7_9BURK</name>
<protein>
    <submittedName>
        <fullName evidence="2">Uncharacterized protein</fullName>
    </submittedName>
</protein>
<comment type="caution">
    <text evidence="2">The sequence shown here is derived from an EMBL/GenBank/DDBJ whole genome shotgun (WGS) entry which is preliminary data.</text>
</comment>
<dbReference type="RefSeq" id="WP_152839957.1">
    <property type="nucleotide sequence ID" value="NZ_WHUG01000009.1"/>
</dbReference>
<feature type="signal peptide" evidence="1">
    <location>
        <begin position="1"/>
        <end position="22"/>
    </location>
</feature>
<sequence length="204" mass="23242">MKKLNLIISIAALLIPCGDVLALGAVSRACQFSQIPTGMKNLAVRFFKAVGADDWVLSLPGKSNDIQNKYWILESLTTDYGRAKYYLYADSSVYGYMDYIESPWYHNWIHYTTYVSEKWTAETVSQALKLNPDFSPYYANRGDLYSARAGNPGIVEEVRFGFQKFVVMGEHFYFDPATQVTVRLKETRANDCNIPNLGFGFFDR</sequence>
<keyword evidence="1" id="KW-0732">Signal</keyword>
<evidence type="ECO:0000256" key="1">
    <source>
        <dbReference type="SAM" id="SignalP"/>
    </source>
</evidence>
<dbReference type="EMBL" id="WHUG01000009">
    <property type="protein sequence ID" value="MQA40661.1"/>
    <property type="molecule type" value="Genomic_DNA"/>
</dbReference>
<organism evidence="2 3">
    <name type="scientific">Rugamonas aquatica</name>
    <dbReference type="NCBI Taxonomy" id="2743357"/>
    <lineage>
        <taxon>Bacteria</taxon>
        <taxon>Pseudomonadati</taxon>
        <taxon>Pseudomonadota</taxon>
        <taxon>Betaproteobacteria</taxon>
        <taxon>Burkholderiales</taxon>
        <taxon>Oxalobacteraceae</taxon>
        <taxon>Telluria group</taxon>
        <taxon>Rugamonas</taxon>
    </lineage>
</organism>
<accession>A0A6A7N6V7</accession>
<evidence type="ECO:0000313" key="3">
    <source>
        <dbReference type="Proteomes" id="UP000440498"/>
    </source>
</evidence>
<dbReference type="Proteomes" id="UP000440498">
    <property type="component" value="Unassembled WGS sequence"/>
</dbReference>
<evidence type="ECO:0000313" key="2">
    <source>
        <dbReference type="EMBL" id="MQA40661.1"/>
    </source>
</evidence>
<proteinExistence type="predicted"/>